<reference evidence="1" key="1">
    <citation type="submission" date="2018-02" db="EMBL/GenBank/DDBJ databases">
        <title>Rhizophora mucronata_Transcriptome.</title>
        <authorList>
            <person name="Meera S.P."/>
            <person name="Sreeshan A."/>
            <person name="Augustine A."/>
        </authorList>
    </citation>
    <scope>NUCLEOTIDE SEQUENCE</scope>
    <source>
        <tissue evidence="1">Leaf</tissue>
    </source>
</reference>
<evidence type="ECO:0000313" key="1">
    <source>
        <dbReference type="EMBL" id="MBX55805.1"/>
    </source>
</evidence>
<dbReference type="AlphaFoldDB" id="A0A2P2PMC2"/>
<organism evidence="1">
    <name type="scientific">Rhizophora mucronata</name>
    <name type="common">Asiatic mangrove</name>
    <dbReference type="NCBI Taxonomy" id="61149"/>
    <lineage>
        <taxon>Eukaryota</taxon>
        <taxon>Viridiplantae</taxon>
        <taxon>Streptophyta</taxon>
        <taxon>Embryophyta</taxon>
        <taxon>Tracheophyta</taxon>
        <taxon>Spermatophyta</taxon>
        <taxon>Magnoliopsida</taxon>
        <taxon>eudicotyledons</taxon>
        <taxon>Gunneridae</taxon>
        <taxon>Pentapetalae</taxon>
        <taxon>rosids</taxon>
        <taxon>fabids</taxon>
        <taxon>Malpighiales</taxon>
        <taxon>Rhizophoraceae</taxon>
        <taxon>Rhizophora</taxon>
    </lineage>
</organism>
<sequence length="95" mass="11399">MPCIHRLRSPHHGNWFPYCSRVIALMFTSNTHIMSFSLDQWMCYLQRRCQRIRSRSICPCTCPLFVGWQCRLLQFCPLRLLLHLLQKLHIFTSGF</sequence>
<proteinExistence type="predicted"/>
<name>A0A2P2PMC2_RHIMU</name>
<protein>
    <submittedName>
        <fullName evidence="1">Uncharacterized protein MANES_01G176500</fullName>
    </submittedName>
</protein>
<accession>A0A2P2PMC2</accession>
<dbReference type="EMBL" id="GGEC01075321">
    <property type="protein sequence ID" value="MBX55805.1"/>
    <property type="molecule type" value="Transcribed_RNA"/>
</dbReference>